<sequence length="169" mass="17707">MSSYMSTIYTIPEELACEVISSTPYHPSLMVSTGSGGCASNSSPSRAAVPLLTSISKSVSRTEGHALLASPLSVPTTVQSAPTQPSIKSGSTGGSALSYSNYHPSLVLNVRFVSRDRWKRVTFPPGITVTQARDICLLRFGLWQQTSPPPSATRDSSDSGTSPTTAGAL</sequence>
<gene>
    <name evidence="1" type="ORF">EV182_007081</name>
</gene>
<comment type="caution">
    <text evidence="1">The sequence shown here is derived from an EMBL/GenBank/DDBJ whole genome shotgun (WGS) entry which is preliminary data.</text>
</comment>
<name>A0ACC1HPD3_9FUNG</name>
<reference evidence="1" key="1">
    <citation type="submission" date="2022-06" db="EMBL/GenBank/DDBJ databases">
        <title>Phylogenomic reconstructions and comparative analyses of Kickxellomycotina fungi.</title>
        <authorList>
            <person name="Reynolds N.K."/>
            <person name="Stajich J.E."/>
            <person name="Barry K."/>
            <person name="Grigoriev I.V."/>
            <person name="Crous P."/>
            <person name="Smith M.E."/>
        </authorList>
    </citation>
    <scope>NUCLEOTIDE SEQUENCE</scope>
    <source>
        <strain evidence="1">RSA 2271</strain>
    </source>
</reference>
<evidence type="ECO:0000313" key="2">
    <source>
        <dbReference type="Proteomes" id="UP001145114"/>
    </source>
</evidence>
<organism evidence="1 2">
    <name type="scientific">Spiromyces aspiralis</name>
    <dbReference type="NCBI Taxonomy" id="68401"/>
    <lineage>
        <taxon>Eukaryota</taxon>
        <taxon>Fungi</taxon>
        <taxon>Fungi incertae sedis</taxon>
        <taxon>Zoopagomycota</taxon>
        <taxon>Kickxellomycotina</taxon>
        <taxon>Kickxellomycetes</taxon>
        <taxon>Kickxellales</taxon>
        <taxon>Kickxellaceae</taxon>
        <taxon>Spiromyces</taxon>
    </lineage>
</organism>
<accession>A0ACC1HPD3</accession>
<evidence type="ECO:0000313" key="1">
    <source>
        <dbReference type="EMBL" id="KAJ1677003.1"/>
    </source>
</evidence>
<feature type="non-terminal residue" evidence="1">
    <location>
        <position position="169"/>
    </location>
</feature>
<proteinExistence type="predicted"/>
<dbReference type="EMBL" id="JAMZIH010003168">
    <property type="protein sequence ID" value="KAJ1677003.1"/>
    <property type="molecule type" value="Genomic_DNA"/>
</dbReference>
<keyword evidence="2" id="KW-1185">Reference proteome</keyword>
<protein>
    <submittedName>
        <fullName evidence="1">Uncharacterized protein</fullName>
    </submittedName>
</protein>
<dbReference type="Proteomes" id="UP001145114">
    <property type="component" value="Unassembled WGS sequence"/>
</dbReference>